<dbReference type="Proteomes" id="UP000006008">
    <property type="component" value="Unassembled WGS sequence"/>
</dbReference>
<dbReference type="PATRIC" id="fig|742725.3.peg.1008"/>
<gene>
    <name evidence="2" type="ORF">HMPREF9450_00953</name>
</gene>
<keyword evidence="1" id="KW-1133">Transmembrane helix</keyword>
<sequence>MKTYLIRSIKYLIWLALLFTLIFVLMIRTNTARAGGEQMLHELFHTQRGWMMIGMLMVLAFLYPRFGFTSRSLKGSVATNRDDILRVAHRGGFSLVSETPGQLVFRASSPAKKALLLWEDTIIVTQQGDQLVIDGIRKEVVRMEFRLKPALAQEQ</sequence>
<keyword evidence="1" id="KW-0812">Transmembrane</keyword>
<dbReference type="EMBL" id="ADLD01000009">
    <property type="protein sequence ID" value="EHB92749.1"/>
    <property type="molecule type" value="Genomic_DNA"/>
</dbReference>
<dbReference type="GeneID" id="92816029"/>
<feature type="transmembrane region" description="Helical" evidence="1">
    <location>
        <begin position="49"/>
        <end position="66"/>
    </location>
</feature>
<evidence type="ECO:0000313" key="2">
    <source>
        <dbReference type="EMBL" id="EHB92749.1"/>
    </source>
</evidence>
<dbReference type="OrthoDB" id="1001351at2"/>
<keyword evidence="3" id="KW-1185">Reference proteome</keyword>
<comment type="caution">
    <text evidence="2">The sequence shown here is derived from an EMBL/GenBank/DDBJ whole genome shotgun (WGS) entry which is preliminary data.</text>
</comment>
<reference evidence="2 3" key="1">
    <citation type="submission" date="2011-08" db="EMBL/GenBank/DDBJ databases">
        <title>The Genome Sequence of Alistipes indistinctus YIT 12060.</title>
        <authorList>
            <consortium name="The Broad Institute Genome Sequencing Platform"/>
            <person name="Earl A."/>
            <person name="Ward D."/>
            <person name="Feldgarden M."/>
            <person name="Gevers D."/>
            <person name="Morotomi M."/>
            <person name="Young S.K."/>
            <person name="Zeng Q."/>
            <person name="Gargeya S."/>
            <person name="Fitzgerald M."/>
            <person name="Haas B."/>
            <person name="Abouelleil A."/>
            <person name="Alvarado L."/>
            <person name="Arachchi H.M."/>
            <person name="Berlin A."/>
            <person name="Brown A."/>
            <person name="Chapman S.B."/>
            <person name="Chen Z."/>
            <person name="Dunbar C."/>
            <person name="Freedman E."/>
            <person name="Gearin G."/>
            <person name="Gellesch M."/>
            <person name="Goldberg J."/>
            <person name="Griggs A."/>
            <person name="Gujja S."/>
            <person name="Heiman D."/>
            <person name="Howarth C."/>
            <person name="Larson L."/>
            <person name="Lui A."/>
            <person name="MacDonald P.J.P."/>
            <person name="Montmayeur A."/>
            <person name="Murphy C."/>
            <person name="Neiman D."/>
            <person name="Pearson M."/>
            <person name="Priest M."/>
            <person name="Roberts A."/>
            <person name="Saif S."/>
            <person name="Shea T."/>
            <person name="Shenoy N."/>
            <person name="Sisk P."/>
            <person name="Stolte C."/>
            <person name="Sykes S."/>
            <person name="Wortman J."/>
            <person name="Nusbaum C."/>
            <person name="Birren B."/>
        </authorList>
    </citation>
    <scope>NUCLEOTIDE SEQUENCE [LARGE SCALE GENOMIC DNA]</scope>
    <source>
        <strain evidence="2 3">YIT 12060</strain>
    </source>
</reference>
<dbReference type="HOGENOM" id="CLU_118910_0_0_10"/>
<protein>
    <submittedName>
        <fullName evidence="2">Uncharacterized protein</fullName>
    </submittedName>
</protein>
<dbReference type="AlphaFoldDB" id="G5H7B0"/>
<evidence type="ECO:0000313" key="3">
    <source>
        <dbReference type="Proteomes" id="UP000006008"/>
    </source>
</evidence>
<organism evidence="2 3">
    <name type="scientific">Alistipes indistinctus YIT 12060</name>
    <dbReference type="NCBI Taxonomy" id="742725"/>
    <lineage>
        <taxon>Bacteria</taxon>
        <taxon>Pseudomonadati</taxon>
        <taxon>Bacteroidota</taxon>
        <taxon>Bacteroidia</taxon>
        <taxon>Bacteroidales</taxon>
        <taxon>Rikenellaceae</taxon>
        <taxon>Alistipes</taxon>
    </lineage>
</organism>
<evidence type="ECO:0000256" key="1">
    <source>
        <dbReference type="SAM" id="Phobius"/>
    </source>
</evidence>
<accession>G5H7B0</accession>
<feature type="transmembrane region" description="Helical" evidence="1">
    <location>
        <begin position="12"/>
        <end position="29"/>
    </location>
</feature>
<proteinExistence type="predicted"/>
<dbReference type="eggNOG" id="ENOG502ZZE6">
    <property type="taxonomic scope" value="Bacteria"/>
</dbReference>
<name>G5H7B0_9BACT</name>
<dbReference type="RefSeq" id="WP_009133759.1">
    <property type="nucleotide sequence ID" value="NZ_CP102250.1"/>
</dbReference>
<dbReference type="STRING" id="742725.HMPREF9450_00953"/>
<keyword evidence="1" id="KW-0472">Membrane</keyword>